<comment type="caution">
    <text evidence="1">The sequence shown here is derived from an EMBL/GenBank/DDBJ whole genome shotgun (WGS) entry which is preliminary data.</text>
</comment>
<keyword evidence="2" id="KW-1185">Reference proteome</keyword>
<reference evidence="1" key="1">
    <citation type="submission" date="2022-11" db="EMBL/GenBank/DDBJ databases">
        <authorList>
            <person name="Hyden B.L."/>
            <person name="Feng K."/>
            <person name="Yates T."/>
            <person name="Jawdy S."/>
            <person name="Smart L.B."/>
            <person name="Muchero W."/>
        </authorList>
    </citation>
    <scope>NUCLEOTIDE SEQUENCE</scope>
    <source>
        <tissue evidence="1">Shoot tip</tissue>
    </source>
</reference>
<proteinExistence type="predicted"/>
<sequence length="72" mass="7759">MGSLTMQHLEELKRVLVPVLDMVSLIMQHLEELKRVLVPGVGHGFTSSGILGGIKEGPSPCCGNQFTTDTKP</sequence>
<organism evidence="1 2">
    <name type="scientific">Salix koriyanagi</name>
    <dbReference type="NCBI Taxonomy" id="2511006"/>
    <lineage>
        <taxon>Eukaryota</taxon>
        <taxon>Viridiplantae</taxon>
        <taxon>Streptophyta</taxon>
        <taxon>Embryophyta</taxon>
        <taxon>Tracheophyta</taxon>
        <taxon>Spermatophyta</taxon>
        <taxon>Magnoliopsida</taxon>
        <taxon>eudicotyledons</taxon>
        <taxon>Gunneridae</taxon>
        <taxon>Pentapetalae</taxon>
        <taxon>rosids</taxon>
        <taxon>fabids</taxon>
        <taxon>Malpighiales</taxon>
        <taxon>Salicaceae</taxon>
        <taxon>Saliceae</taxon>
        <taxon>Salix</taxon>
    </lineage>
</organism>
<dbReference type="Proteomes" id="UP001151752">
    <property type="component" value="Chromosome 6"/>
</dbReference>
<protein>
    <submittedName>
        <fullName evidence="1">Uncharacterized protein</fullName>
    </submittedName>
</protein>
<dbReference type="EMBL" id="JAPFFM010000009">
    <property type="protein sequence ID" value="KAJ6747856.1"/>
    <property type="molecule type" value="Genomic_DNA"/>
</dbReference>
<accession>A0A9Q0VFK5</accession>
<name>A0A9Q0VFK5_9ROSI</name>
<reference evidence="1" key="2">
    <citation type="journal article" date="2023" name="Int. J. Mol. Sci.">
        <title>De Novo Assembly and Annotation of 11 Diverse Shrub Willow (Salix) Genomes Reveals Novel Gene Organization in Sex-Linked Regions.</title>
        <authorList>
            <person name="Hyden B."/>
            <person name="Feng K."/>
            <person name="Yates T.B."/>
            <person name="Jawdy S."/>
            <person name="Cereghino C."/>
            <person name="Smart L.B."/>
            <person name="Muchero W."/>
        </authorList>
    </citation>
    <scope>NUCLEOTIDE SEQUENCE</scope>
    <source>
        <tissue evidence="1">Shoot tip</tissue>
    </source>
</reference>
<dbReference type="AlphaFoldDB" id="A0A9Q0VFK5"/>
<evidence type="ECO:0000313" key="1">
    <source>
        <dbReference type="EMBL" id="KAJ6747856.1"/>
    </source>
</evidence>
<gene>
    <name evidence="1" type="ORF">OIU74_030173</name>
</gene>
<evidence type="ECO:0000313" key="2">
    <source>
        <dbReference type="Proteomes" id="UP001151752"/>
    </source>
</evidence>